<dbReference type="OrthoDB" id="8290194at2"/>
<protein>
    <submittedName>
        <fullName evidence="1">Uncharacterized protein</fullName>
    </submittedName>
</protein>
<dbReference type="eggNOG" id="ENOG50349WM">
    <property type="taxonomic scope" value="Bacteria"/>
</dbReference>
<dbReference type="STRING" id="1185766.SAMN05216224_10680"/>
<keyword evidence="2" id="KW-1185">Reference proteome</keyword>
<reference evidence="1 2" key="1">
    <citation type="submission" date="2014-03" db="EMBL/GenBank/DDBJ databases">
        <title>The draft genome sequence of Thioclava dalianensis DLFJ1-1.</title>
        <authorList>
            <person name="Lai Q."/>
            <person name="Shao Z."/>
        </authorList>
    </citation>
    <scope>NUCLEOTIDE SEQUENCE [LARGE SCALE GENOMIC DNA]</scope>
    <source>
        <strain evidence="1 2">DLFJ1-1</strain>
    </source>
</reference>
<proteinExistence type="predicted"/>
<comment type="caution">
    <text evidence="1">The sequence shown here is derived from an EMBL/GenBank/DDBJ whole genome shotgun (WGS) entry which is preliminary data.</text>
</comment>
<organism evidence="1 2">
    <name type="scientific">Thioclava dalianensis</name>
    <dbReference type="NCBI Taxonomy" id="1185766"/>
    <lineage>
        <taxon>Bacteria</taxon>
        <taxon>Pseudomonadati</taxon>
        <taxon>Pseudomonadota</taxon>
        <taxon>Alphaproteobacteria</taxon>
        <taxon>Rhodobacterales</taxon>
        <taxon>Paracoccaceae</taxon>
        <taxon>Thioclava</taxon>
    </lineage>
</organism>
<sequence>MSLIEPILDLNLRHAAYRRGSLEIILTWILTTGRPCLVLVPTRMRPSHEDVTPCIVPLDSVWKWTEEVGDPAEAAKMSLQFADALGFNTLDPRTVMAIAAAVRDHISDLLQMPPLSLVAARETVADVIVTDLDTGKTKEQEITDVSE</sequence>
<gene>
    <name evidence="1" type="ORF">DL1_08535</name>
</gene>
<dbReference type="AlphaFoldDB" id="A0A074TIH4"/>
<dbReference type="RefSeq" id="WP_051693601.1">
    <property type="nucleotide sequence ID" value="NZ_FOVB01000006.1"/>
</dbReference>
<accession>A0A074TIH4</accession>
<evidence type="ECO:0000313" key="1">
    <source>
        <dbReference type="EMBL" id="KEP68788.1"/>
    </source>
</evidence>
<evidence type="ECO:0000313" key="2">
    <source>
        <dbReference type="Proteomes" id="UP000027725"/>
    </source>
</evidence>
<name>A0A074TIH4_9RHOB</name>
<dbReference type="Proteomes" id="UP000027725">
    <property type="component" value="Unassembled WGS sequence"/>
</dbReference>
<dbReference type="EMBL" id="JHEH01000023">
    <property type="protein sequence ID" value="KEP68788.1"/>
    <property type="molecule type" value="Genomic_DNA"/>
</dbReference>